<dbReference type="EMBL" id="CT868052">
    <property type="protein sequence ID" value="CAK67413.1"/>
    <property type="molecule type" value="Genomic_DNA"/>
</dbReference>
<dbReference type="Proteomes" id="UP000000600">
    <property type="component" value="Unassembled WGS sequence"/>
</dbReference>
<reference evidence="1 2" key="1">
    <citation type="journal article" date="2006" name="Nature">
        <title>Global trends of whole-genome duplications revealed by the ciliate Paramecium tetraurelia.</title>
        <authorList>
            <consortium name="Genoscope"/>
            <person name="Aury J.-M."/>
            <person name="Jaillon O."/>
            <person name="Duret L."/>
            <person name="Noel B."/>
            <person name="Jubin C."/>
            <person name="Porcel B.M."/>
            <person name="Segurens B."/>
            <person name="Daubin V."/>
            <person name="Anthouard V."/>
            <person name="Aiach N."/>
            <person name="Arnaiz O."/>
            <person name="Billaut A."/>
            <person name="Beisson J."/>
            <person name="Blanc I."/>
            <person name="Bouhouche K."/>
            <person name="Camara F."/>
            <person name="Duharcourt S."/>
            <person name="Guigo R."/>
            <person name="Gogendeau D."/>
            <person name="Katinka M."/>
            <person name="Keller A.-M."/>
            <person name="Kissmehl R."/>
            <person name="Klotz C."/>
            <person name="Koll F."/>
            <person name="Le Moue A."/>
            <person name="Lepere C."/>
            <person name="Malinsky S."/>
            <person name="Nowacki M."/>
            <person name="Nowak J.K."/>
            <person name="Plattner H."/>
            <person name="Poulain J."/>
            <person name="Ruiz F."/>
            <person name="Serrano V."/>
            <person name="Zagulski M."/>
            <person name="Dessen P."/>
            <person name="Betermier M."/>
            <person name="Weissenbach J."/>
            <person name="Scarpelli C."/>
            <person name="Schachter V."/>
            <person name="Sperling L."/>
            <person name="Meyer E."/>
            <person name="Cohen J."/>
            <person name="Wincker P."/>
        </authorList>
    </citation>
    <scope>NUCLEOTIDE SEQUENCE [LARGE SCALE GENOMIC DNA]</scope>
    <source>
        <strain evidence="1 2">Stock d4-2</strain>
    </source>
</reference>
<evidence type="ECO:0000313" key="2">
    <source>
        <dbReference type="Proteomes" id="UP000000600"/>
    </source>
</evidence>
<protein>
    <submittedName>
        <fullName evidence="1">Uncharacterized protein</fullName>
    </submittedName>
</protein>
<accession>A0C9E6</accession>
<gene>
    <name evidence="1" type="ORF">GSPATT00006719001</name>
</gene>
<name>A0C9E6_PARTE</name>
<dbReference type="InParanoid" id="A0C9E6"/>
<keyword evidence="2" id="KW-1185">Reference proteome</keyword>
<dbReference type="HOGENOM" id="CLU_1839038_0_0_1"/>
<organism evidence="1 2">
    <name type="scientific">Paramecium tetraurelia</name>
    <dbReference type="NCBI Taxonomy" id="5888"/>
    <lineage>
        <taxon>Eukaryota</taxon>
        <taxon>Sar</taxon>
        <taxon>Alveolata</taxon>
        <taxon>Ciliophora</taxon>
        <taxon>Intramacronucleata</taxon>
        <taxon>Oligohymenophorea</taxon>
        <taxon>Peniculida</taxon>
        <taxon>Parameciidae</taxon>
        <taxon>Paramecium</taxon>
    </lineage>
</organism>
<evidence type="ECO:0000313" key="1">
    <source>
        <dbReference type="EMBL" id="CAK67413.1"/>
    </source>
</evidence>
<dbReference type="GeneID" id="5020595"/>
<dbReference type="AlphaFoldDB" id="A0C9E6"/>
<dbReference type="KEGG" id="ptm:GSPATT00006719001"/>
<sequence length="140" mass="16324">MPLSKHQNFQKSFLNNRLQTEQNESFHNTNQQQNLITQGNIGNFNNENTNPNSNAQNIKNFIFSKIQQHTINQPQTSNFSNIQKNVQFNELQKLVQNQKLRPDKPDQEQTKVFSNTNNNISSLKQNIINQFRAVSPLTKR</sequence>
<dbReference type="RefSeq" id="XP_001434810.1">
    <property type="nucleotide sequence ID" value="XM_001434773.1"/>
</dbReference>
<proteinExistence type="predicted"/>